<keyword evidence="3" id="KW-0975">Bacterial flagellum</keyword>
<gene>
    <name evidence="6" type="ORF">ENJ89_09475</name>
</gene>
<evidence type="ECO:0000313" key="6">
    <source>
        <dbReference type="EMBL" id="HHJ53411.1"/>
    </source>
</evidence>
<dbReference type="AlphaFoldDB" id="A0A7V5PQL0"/>
<dbReference type="EMBL" id="DROD01000601">
    <property type="protein sequence ID" value="HHJ53411.1"/>
    <property type="molecule type" value="Genomic_DNA"/>
</dbReference>
<organism evidence="6">
    <name type="scientific">Caldithrix abyssi</name>
    <dbReference type="NCBI Taxonomy" id="187145"/>
    <lineage>
        <taxon>Bacteria</taxon>
        <taxon>Pseudomonadati</taxon>
        <taxon>Calditrichota</taxon>
        <taxon>Calditrichia</taxon>
        <taxon>Calditrichales</taxon>
        <taxon>Calditrichaceae</taxon>
        <taxon>Caldithrix</taxon>
    </lineage>
</organism>
<dbReference type="PANTHER" id="PTHR30435:SF2">
    <property type="entry name" value="FLAGELLAR BASAL-BODY ROD PROTEIN FLGC"/>
    <property type="match status" value="1"/>
</dbReference>
<feature type="region of interest" description="Disordered" evidence="4">
    <location>
        <begin position="1"/>
        <end position="23"/>
    </location>
</feature>
<name>A0A7V5PQL0_CALAY</name>
<reference evidence="6" key="1">
    <citation type="journal article" date="2020" name="mSystems">
        <title>Genome- and Community-Level Interaction Insights into Carbon Utilization and Element Cycling Functions of Hydrothermarchaeota in Hydrothermal Sediment.</title>
        <authorList>
            <person name="Zhou Z."/>
            <person name="Liu Y."/>
            <person name="Xu W."/>
            <person name="Pan J."/>
            <person name="Luo Z.H."/>
            <person name="Li M."/>
        </authorList>
    </citation>
    <scope>NUCLEOTIDE SEQUENCE [LARGE SCALE GENOMIC DNA]</scope>
    <source>
        <strain evidence="6">HyVt-527</strain>
    </source>
</reference>
<evidence type="ECO:0000259" key="5">
    <source>
        <dbReference type="Pfam" id="PF06429"/>
    </source>
</evidence>
<comment type="subcellular location">
    <subcellularLocation>
        <location evidence="1">Bacterial flagellum basal body</location>
    </subcellularLocation>
</comment>
<proteinExistence type="inferred from homology"/>
<feature type="domain" description="Flagellar basal-body/hook protein C-terminal" evidence="5">
    <location>
        <begin position="72"/>
        <end position="115"/>
    </location>
</feature>
<dbReference type="Proteomes" id="UP000886124">
    <property type="component" value="Unassembled WGS sequence"/>
</dbReference>
<protein>
    <recommendedName>
        <fullName evidence="5">Flagellar basal-body/hook protein C-terminal domain-containing protein</fullName>
    </recommendedName>
</protein>
<evidence type="ECO:0000256" key="3">
    <source>
        <dbReference type="ARBA" id="ARBA00023143"/>
    </source>
</evidence>
<comment type="similarity">
    <text evidence="2">Belongs to the flagella basal body rod proteins family.</text>
</comment>
<dbReference type="InterPro" id="IPR010930">
    <property type="entry name" value="Flg_bb/hook_C_dom"/>
</dbReference>
<dbReference type="GO" id="GO:0009425">
    <property type="term" value="C:bacterial-type flagellum basal body"/>
    <property type="evidence" value="ECO:0007669"/>
    <property type="project" value="UniProtKB-SubCell"/>
</dbReference>
<evidence type="ECO:0000256" key="4">
    <source>
        <dbReference type="SAM" id="MobiDB-lite"/>
    </source>
</evidence>
<feature type="non-terminal residue" evidence="6">
    <location>
        <position position="1"/>
    </location>
</feature>
<accession>A0A7V5PQL0</accession>
<dbReference type="Pfam" id="PF06429">
    <property type="entry name" value="Flg_bbr_C"/>
    <property type="match status" value="1"/>
</dbReference>
<evidence type="ECO:0000256" key="1">
    <source>
        <dbReference type="ARBA" id="ARBA00004117"/>
    </source>
</evidence>
<dbReference type="PANTHER" id="PTHR30435">
    <property type="entry name" value="FLAGELLAR PROTEIN"/>
    <property type="match status" value="1"/>
</dbReference>
<sequence length="116" mass="12945">QRKIVVPEKTGPKRSGFKLKSTLSLRRSSADQFTSQESRSKRLSDEVLPVKVVAQKGVQLVYNPSHPRADENGYVRMPNVNVAEEMVDLISATRTYEANVTVLNAAKQMAKKAMEI</sequence>
<comment type="caution">
    <text evidence="6">The sequence shown here is derived from an EMBL/GenBank/DDBJ whole genome shotgun (WGS) entry which is preliminary data.</text>
</comment>
<evidence type="ECO:0000256" key="2">
    <source>
        <dbReference type="ARBA" id="ARBA00009677"/>
    </source>
</evidence>
<dbReference type="GO" id="GO:0071978">
    <property type="term" value="P:bacterial-type flagellum-dependent swarming motility"/>
    <property type="evidence" value="ECO:0007669"/>
    <property type="project" value="TreeGrafter"/>
</dbReference>